<feature type="region of interest" description="Disordered" evidence="1">
    <location>
        <begin position="67"/>
        <end position="93"/>
    </location>
</feature>
<comment type="caution">
    <text evidence="2">The sequence shown here is derived from an EMBL/GenBank/DDBJ whole genome shotgun (WGS) entry which is preliminary data.</text>
</comment>
<protein>
    <submittedName>
        <fullName evidence="2">Uncharacterized protein</fullName>
    </submittedName>
</protein>
<evidence type="ECO:0000256" key="1">
    <source>
        <dbReference type="SAM" id="MobiDB-lite"/>
    </source>
</evidence>
<organism evidence="2 3">
    <name type="scientific">Apiotrichum porosum</name>
    <dbReference type="NCBI Taxonomy" id="105984"/>
    <lineage>
        <taxon>Eukaryota</taxon>
        <taxon>Fungi</taxon>
        <taxon>Dikarya</taxon>
        <taxon>Basidiomycota</taxon>
        <taxon>Agaricomycotina</taxon>
        <taxon>Tremellomycetes</taxon>
        <taxon>Trichosporonales</taxon>
        <taxon>Trichosporonaceae</taxon>
        <taxon>Apiotrichum</taxon>
    </lineage>
</organism>
<accession>A0A427XK94</accession>
<feature type="compositionally biased region" description="Acidic residues" evidence="1">
    <location>
        <begin position="122"/>
        <end position="143"/>
    </location>
</feature>
<proteinExistence type="predicted"/>
<dbReference type="GeneID" id="39585894"/>
<keyword evidence="3" id="KW-1185">Reference proteome</keyword>
<evidence type="ECO:0000313" key="2">
    <source>
        <dbReference type="EMBL" id="RSH79311.1"/>
    </source>
</evidence>
<sequence>MTLTPTRSSSPPTARTRNNNANDAQRRDSTGSILYYADHQPPSPTDYMRSRIRRVARLRLSGRLRLNLHPTTQRYSHAQPAETDGDGDGDSISIIERDMDDQLSPLDRLQSRFSDTSVSDLGNDDNDDDDDDGGGDDDDDDDNVNDKDDGNENGIDDRGDAISTCGDLVDMDAHRTSPHRKSGWSSMPDMALLRRLRRLSHRYSISTSGATGGARTGADAVL</sequence>
<name>A0A427XK94_9TREE</name>
<reference evidence="2 3" key="1">
    <citation type="submission" date="2018-11" db="EMBL/GenBank/DDBJ databases">
        <title>Genome sequence of Apiotrichum porosum DSM 27194.</title>
        <authorList>
            <person name="Aliyu H."/>
            <person name="Gorte O."/>
            <person name="Ochsenreither K."/>
        </authorList>
    </citation>
    <scope>NUCLEOTIDE SEQUENCE [LARGE SCALE GENOMIC DNA]</scope>
    <source>
        <strain evidence="2 3">DSM 27194</strain>
    </source>
</reference>
<feature type="compositionally biased region" description="Basic and acidic residues" evidence="1">
    <location>
        <begin position="144"/>
        <end position="160"/>
    </location>
</feature>
<evidence type="ECO:0000313" key="3">
    <source>
        <dbReference type="Proteomes" id="UP000279236"/>
    </source>
</evidence>
<dbReference type="RefSeq" id="XP_028474458.1">
    <property type="nucleotide sequence ID" value="XM_028617151.1"/>
</dbReference>
<dbReference type="AlphaFoldDB" id="A0A427XK94"/>
<dbReference type="EMBL" id="RSCE01000010">
    <property type="protein sequence ID" value="RSH79311.1"/>
    <property type="molecule type" value="Genomic_DNA"/>
</dbReference>
<feature type="region of interest" description="Disordered" evidence="1">
    <location>
        <begin position="112"/>
        <end position="163"/>
    </location>
</feature>
<feature type="compositionally biased region" description="Low complexity" evidence="1">
    <location>
        <begin position="1"/>
        <end position="23"/>
    </location>
</feature>
<dbReference type="Proteomes" id="UP000279236">
    <property type="component" value="Unassembled WGS sequence"/>
</dbReference>
<feature type="region of interest" description="Disordered" evidence="1">
    <location>
        <begin position="1"/>
        <end position="48"/>
    </location>
</feature>
<gene>
    <name evidence="2" type="ORF">EHS24_001351</name>
</gene>